<dbReference type="EMBL" id="JANTHX010000007">
    <property type="protein sequence ID" value="MCS0499866.1"/>
    <property type="molecule type" value="Genomic_DNA"/>
</dbReference>
<feature type="transmembrane region" description="Helical" evidence="1">
    <location>
        <begin position="75"/>
        <end position="96"/>
    </location>
</feature>
<reference evidence="2 3" key="1">
    <citation type="submission" date="2022-08" db="EMBL/GenBank/DDBJ databases">
        <authorList>
            <person name="Li F."/>
        </authorList>
    </citation>
    <scope>NUCLEOTIDE SEQUENCE [LARGE SCALE GENOMIC DNA]</scope>
    <source>
        <strain evidence="2 3">10F1B-8-1</strain>
    </source>
</reference>
<evidence type="ECO:0000256" key="1">
    <source>
        <dbReference type="SAM" id="Phobius"/>
    </source>
</evidence>
<evidence type="ECO:0000313" key="3">
    <source>
        <dbReference type="Proteomes" id="UP001205337"/>
    </source>
</evidence>
<proteinExistence type="predicted"/>
<keyword evidence="3" id="KW-1185">Reference proteome</keyword>
<feature type="transmembrane region" description="Helical" evidence="1">
    <location>
        <begin position="195"/>
        <end position="212"/>
    </location>
</feature>
<feature type="transmembrane region" description="Helical" evidence="1">
    <location>
        <begin position="267"/>
        <end position="291"/>
    </location>
</feature>
<feature type="transmembrane region" description="Helical" evidence="1">
    <location>
        <begin position="46"/>
        <end position="63"/>
    </location>
</feature>
<dbReference type="PANTHER" id="PTHR36840">
    <property type="entry name" value="BLL5714 PROTEIN"/>
    <property type="match status" value="1"/>
</dbReference>
<feature type="transmembrane region" description="Helical" evidence="1">
    <location>
        <begin position="224"/>
        <end position="246"/>
    </location>
</feature>
<organism evidence="2 3">
    <name type="scientific">Protaetiibacter mangrovi</name>
    <dbReference type="NCBI Taxonomy" id="2970926"/>
    <lineage>
        <taxon>Bacteria</taxon>
        <taxon>Bacillati</taxon>
        <taxon>Actinomycetota</taxon>
        <taxon>Actinomycetes</taxon>
        <taxon>Micrococcales</taxon>
        <taxon>Microbacteriaceae</taxon>
        <taxon>Protaetiibacter</taxon>
    </lineage>
</organism>
<protein>
    <submittedName>
        <fullName evidence="2">Low temperature requirement protein A</fullName>
    </submittedName>
</protein>
<dbReference type="InterPro" id="IPR010640">
    <property type="entry name" value="Low_temperature_requirement_A"/>
</dbReference>
<feature type="transmembrane region" description="Helical" evidence="1">
    <location>
        <begin position="156"/>
        <end position="174"/>
    </location>
</feature>
<keyword evidence="1" id="KW-1133">Transmembrane helix</keyword>
<dbReference type="PANTHER" id="PTHR36840:SF1">
    <property type="entry name" value="BLL5714 PROTEIN"/>
    <property type="match status" value="1"/>
</dbReference>
<name>A0ABT1ZGM4_9MICO</name>
<dbReference type="Pfam" id="PF06772">
    <property type="entry name" value="LtrA"/>
    <property type="match status" value="1"/>
</dbReference>
<gene>
    <name evidence="2" type="ORF">NUH29_09925</name>
</gene>
<sequence>MSDGIPAQPGSGRRVHWLELFFDLVMVVYVGQVAHGMHGEPGWPELLVFTLLLAAAWWVWINVTLTLNLFGSTTASTWISVTVVMVAVGVMAAAVPEAVGERAWAFAIANAIIRLVWMLPWLLKHRTIGVPWWRPILYNGTPAALWLASVLLPEPWIYVGWVVAIGAEIVLLTATTGRSVWLSRTVDVEHLAERVTLLVVIVFGESVLTIVGELDAHWEPLSTGAAVLAFASVSLLAWVFFRHAAASAERGWHALRSQGRLGALRDVVMYLPFLLVAGVTLFAAGLGTAVAHPDEPLPLGAALCIAGGVTLFYLSSAAEALRYGRPLRTVAVWTVPGLVLPWLPLAVTVAAPAIWFLAVTFLVLATLTALSWWGARRQPASAANASHSRSA</sequence>
<feature type="transmembrane region" description="Helical" evidence="1">
    <location>
        <begin position="297"/>
        <end position="315"/>
    </location>
</feature>
<evidence type="ECO:0000313" key="2">
    <source>
        <dbReference type="EMBL" id="MCS0499866.1"/>
    </source>
</evidence>
<accession>A0ABT1ZGM4</accession>
<dbReference type="RefSeq" id="WP_258798948.1">
    <property type="nucleotide sequence ID" value="NZ_JANTHX010000007.1"/>
</dbReference>
<feature type="transmembrane region" description="Helical" evidence="1">
    <location>
        <begin position="103"/>
        <end position="123"/>
    </location>
</feature>
<feature type="transmembrane region" description="Helical" evidence="1">
    <location>
        <begin position="15"/>
        <end position="34"/>
    </location>
</feature>
<comment type="caution">
    <text evidence="2">The sequence shown here is derived from an EMBL/GenBank/DDBJ whole genome shotgun (WGS) entry which is preliminary data.</text>
</comment>
<keyword evidence="1" id="KW-0472">Membrane</keyword>
<feature type="transmembrane region" description="Helical" evidence="1">
    <location>
        <begin position="353"/>
        <end position="373"/>
    </location>
</feature>
<dbReference type="Proteomes" id="UP001205337">
    <property type="component" value="Unassembled WGS sequence"/>
</dbReference>
<feature type="transmembrane region" description="Helical" evidence="1">
    <location>
        <begin position="327"/>
        <end position="347"/>
    </location>
</feature>
<keyword evidence="1" id="KW-0812">Transmembrane</keyword>